<feature type="signal peptide" evidence="1">
    <location>
        <begin position="1"/>
        <end position="21"/>
    </location>
</feature>
<proteinExistence type="predicted"/>
<accession>A0A1H6IRE3</accession>
<dbReference type="RefSeq" id="WP_074715306.1">
    <property type="nucleotide sequence ID" value="NZ_FNWV01000003.1"/>
</dbReference>
<dbReference type="Proteomes" id="UP000183190">
    <property type="component" value="Unassembled WGS sequence"/>
</dbReference>
<name>A0A1H6IRE3_RUMFL</name>
<evidence type="ECO:0008006" key="4">
    <source>
        <dbReference type="Google" id="ProtNLM"/>
    </source>
</evidence>
<sequence>MNKMISMIAAAALAVSCFSCSDDKKKKEEPKPTDTAVNEDTGDTLVTEPVYREYSEDDFKTIDVSLSYPDREPPVNVSSVDLSGLDFGSKVPICNKAENVESYYTNDYYVPVDTGQDWSSYKDKAEKGFAANCYMYGGKYYIVAVYRAAFVGNYDFSLFQYDESSGKNEEIYSWSSNDINERYMQTPVLANGKMLYSVYNETDKISKVYAYDLDSGDVKIIYENSSPDKFIYVSRDNMGFPSMIVYDTDFYVIETLFYEEDSESFISDKTDDLGGRVVSQNIINGAPFYLVRPEDSQMLDMVSDHYRVSLSYIGGDIVYGDDKMFIVKNYTLIHIYDMEKMEHYILDVEDMGDEAVYSKGFVFLSSTFRDYDSPVYCIKPDMGIVYPIVDVFECNGIESFDDKVMFNTLKNQTNDADTETGGISYSVEKVYTVTVK</sequence>
<keyword evidence="1" id="KW-0732">Signal</keyword>
<evidence type="ECO:0000313" key="2">
    <source>
        <dbReference type="EMBL" id="SEH51783.1"/>
    </source>
</evidence>
<protein>
    <recommendedName>
        <fullName evidence="4">DUF4374 domain-containing protein</fullName>
    </recommendedName>
</protein>
<reference evidence="2 3" key="1">
    <citation type="submission" date="2016-10" db="EMBL/GenBank/DDBJ databases">
        <authorList>
            <person name="de Groot N.N."/>
        </authorList>
    </citation>
    <scope>NUCLEOTIDE SEQUENCE [LARGE SCALE GENOMIC DNA]</scope>
    <source>
        <strain evidence="2 3">YAD2003</strain>
    </source>
</reference>
<dbReference type="SUPFAM" id="SSF82171">
    <property type="entry name" value="DPP6 N-terminal domain-like"/>
    <property type="match status" value="1"/>
</dbReference>
<dbReference type="PROSITE" id="PS51257">
    <property type="entry name" value="PROKAR_LIPOPROTEIN"/>
    <property type="match status" value="1"/>
</dbReference>
<gene>
    <name evidence="2" type="ORF">SAMN02910265_01187</name>
</gene>
<evidence type="ECO:0000256" key="1">
    <source>
        <dbReference type="SAM" id="SignalP"/>
    </source>
</evidence>
<feature type="chain" id="PRO_5010252920" description="DUF4374 domain-containing protein" evidence="1">
    <location>
        <begin position="22"/>
        <end position="436"/>
    </location>
</feature>
<evidence type="ECO:0000313" key="3">
    <source>
        <dbReference type="Proteomes" id="UP000183190"/>
    </source>
</evidence>
<dbReference type="AlphaFoldDB" id="A0A1H6IRE3"/>
<dbReference type="OrthoDB" id="1816165at2"/>
<dbReference type="EMBL" id="FNWV01000003">
    <property type="protein sequence ID" value="SEH51783.1"/>
    <property type="molecule type" value="Genomic_DNA"/>
</dbReference>
<organism evidence="2 3">
    <name type="scientific">Ruminococcus flavefaciens</name>
    <dbReference type="NCBI Taxonomy" id="1265"/>
    <lineage>
        <taxon>Bacteria</taxon>
        <taxon>Bacillati</taxon>
        <taxon>Bacillota</taxon>
        <taxon>Clostridia</taxon>
        <taxon>Eubacteriales</taxon>
        <taxon>Oscillospiraceae</taxon>
        <taxon>Ruminococcus</taxon>
    </lineage>
</organism>